<dbReference type="OrthoDB" id="502170at2759"/>
<feature type="non-terminal residue" evidence="2">
    <location>
        <position position="484"/>
    </location>
</feature>
<evidence type="ECO:0000313" key="3">
    <source>
        <dbReference type="Proteomes" id="UP000266841"/>
    </source>
</evidence>
<dbReference type="EMBL" id="AGNL01017024">
    <property type="protein sequence ID" value="EJK64660.1"/>
    <property type="molecule type" value="Genomic_DNA"/>
</dbReference>
<feature type="region of interest" description="Disordered" evidence="1">
    <location>
        <begin position="67"/>
        <end position="92"/>
    </location>
</feature>
<name>K0SH67_THAOC</name>
<keyword evidence="3" id="KW-1185">Reference proteome</keyword>
<evidence type="ECO:0000256" key="1">
    <source>
        <dbReference type="SAM" id="MobiDB-lite"/>
    </source>
</evidence>
<dbReference type="Proteomes" id="UP000266841">
    <property type="component" value="Unassembled WGS sequence"/>
</dbReference>
<sequence>MEDEDRGNLGDVAFSDSHGDGEASAAAMTKLLGTMPDCAWENVASFAAPSDCYNIALASRRFFQPVSCSPVPQQRGDQEPRRKSKRQKTAGSPPLLLATRMLRVSLEHNLERVLKHSRSGITLESLKKLGELPEDSAVIAGSTMVQACLGVLWGKEGKKTYNDGRSDVDIFCSAKAAPAVRSVSGDAFVNSWPSCQAKKSILQWLVENSDCMFVGLRDSYVSLASSKLLYSVDTNIHHVEHWGSISENASYDGHYSGGSPPADIDAKNTEYYKEVVGYGKQCQSRYIEWKFQNGLHFDVLGIDQNKAYDVKTENGVDLPFDFAGKGNIDLVVGRLKDKSGNTKLTPGDLLSDFDLGKTPSSLIAVSIGQSPAHRKPDRAEICKCSFDGRKFRVADPHNTFSGRTTMEPNRRAVVGSYARHFAPPASRYIRDEAASAHAGAVIARVRADVRDAPFYEQLDRAASLRGHYSPDDLWDSETQLKFGA</sequence>
<protein>
    <submittedName>
        <fullName evidence="2">Uncharacterized protein</fullName>
    </submittedName>
</protein>
<dbReference type="eggNOG" id="ENOG502SUAQ">
    <property type="taxonomic scope" value="Eukaryota"/>
</dbReference>
<accession>K0SH67</accession>
<evidence type="ECO:0000313" key="2">
    <source>
        <dbReference type="EMBL" id="EJK64660.1"/>
    </source>
</evidence>
<dbReference type="AlphaFoldDB" id="K0SH67"/>
<reference evidence="2 3" key="1">
    <citation type="journal article" date="2012" name="Genome Biol.">
        <title>Genome and low-iron response of an oceanic diatom adapted to chronic iron limitation.</title>
        <authorList>
            <person name="Lommer M."/>
            <person name="Specht M."/>
            <person name="Roy A.S."/>
            <person name="Kraemer L."/>
            <person name="Andreson R."/>
            <person name="Gutowska M.A."/>
            <person name="Wolf J."/>
            <person name="Bergner S.V."/>
            <person name="Schilhabel M.B."/>
            <person name="Klostermeier U.C."/>
            <person name="Beiko R.G."/>
            <person name="Rosenstiel P."/>
            <person name="Hippler M."/>
            <person name="Laroche J."/>
        </authorList>
    </citation>
    <scope>NUCLEOTIDE SEQUENCE [LARGE SCALE GENOMIC DNA]</scope>
    <source>
        <strain evidence="2 3">CCMP1005</strain>
    </source>
</reference>
<proteinExistence type="predicted"/>
<organism evidence="2 3">
    <name type="scientific">Thalassiosira oceanica</name>
    <name type="common">Marine diatom</name>
    <dbReference type="NCBI Taxonomy" id="159749"/>
    <lineage>
        <taxon>Eukaryota</taxon>
        <taxon>Sar</taxon>
        <taxon>Stramenopiles</taxon>
        <taxon>Ochrophyta</taxon>
        <taxon>Bacillariophyta</taxon>
        <taxon>Coscinodiscophyceae</taxon>
        <taxon>Thalassiosirophycidae</taxon>
        <taxon>Thalassiosirales</taxon>
        <taxon>Thalassiosiraceae</taxon>
        <taxon>Thalassiosira</taxon>
    </lineage>
</organism>
<comment type="caution">
    <text evidence="2">The sequence shown here is derived from an EMBL/GenBank/DDBJ whole genome shotgun (WGS) entry which is preliminary data.</text>
</comment>
<feature type="region of interest" description="Disordered" evidence="1">
    <location>
        <begin position="1"/>
        <end position="20"/>
    </location>
</feature>
<gene>
    <name evidence="2" type="ORF">THAOC_14585</name>
</gene>